<evidence type="ECO:0000313" key="3">
    <source>
        <dbReference type="Proteomes" id="UP000198460"/>
    </source>
</evidence>
<accession>A0A238GZE3</accession>
<evidence type="ECO:0000313" key="2">
    <source>
        <dbReference type="EMBL" id="SMF98351.1"/>
    </source>
</evidence>
<protein>
    <submittedName>
        <fullName evidence="2">Uncharacterized protein</fullName>
    </submittedName>
</protein>
<sequence length="52" mass="5873">MRNSIRQHQNDQSSQFGAAGDFCAGMLLFFLLAGVYAWYRTGWALSEIMLAQ</sequence>
<name>A0A238GZE3_9BURK</name>
<dbReference type="AlphaFoldDB" id="A0A238GZE3"/>
<organism evidence="2 3">
    <name type="scientific">Burkholderia singularis</name>
    <dbReference type="NCBI Taxonomy" id="1503053"/>
    <lineage>
        <taxon>Bacteria</taxon>
        <taxon>Pseudomonadati</taxon>
        <taxon>Pseudomonadota</taxon>
        <taxon>Betaproteobacteria</taxon>
        <taxon>Burkholderiales</taxon>
        <taxon>Burkholderiaceae</taxon>
        <taxon>Burkholderia</taxon>
        <taxon>pseudomallei group</taxon>
    </lineage>
</organism>
<dbReference type="Proteomes" id="UP000198460">
    <property type="component" value="Unassembled WGS sequence"/>
</dbReference>
<proteinExistence type="predicted"/>
<keyword evidence="1" id="KW-0812">Transmembrane</keyword>
<gene>
    <name evidence="2" type="ORF">BSIN_1643</name>
</gene>
<dbReference type="EMBL" id="FXAN01000014">
    <property type="protein sequence ID" value="SMF98351.1"/>
    <property type="molecule type" value="Genomic_DNA"/>
</dbReference>
<keyword evidence="1" id="KW-1133">Transmembrane helix</keyword>
<reference evidence="2 3" key="1">
    <citation type="submission" date="2017-04" db="EMBL/GenBank/DDBJ databases">
        <authorList>
            <person name="Afonso C.L."/>
            <person name="Miller P.J."/>
            <person name="Scott M.A."/>
            <person name="Spackman E."/>
            <person name="Goraichik I."/>
            <person name="Dimitrov K.M."/>
            <person name="Suarez D.L."/>
            <person name="Swayne D.E."/>
        </authorList>
    </citation>
    <scope>NUCLEOTIDE SEQUENCE [LARGE SCALE GENOMIC DNA]</scope>
    <source>
        <strain evidence="2">LMG 28154</strain>
    </source>
</reference>
<feature type="transmembrane region" description="Helical" evidence="1">
    <location>
        <begin position="21"/>
        <end position="39"/>
    </location>
</feature>
<keyword evidence="1" id="KW-0472">Membrane</keyword>
<evidence type="ECO:0000256" key="1">
    <source>
        <dbReference type="SAM" id="Phobius"/>
    </source>
</evidence>